<evidence type="ECO:0000256" key="1">
    <source>
        <dbReference type="SAM" id="MobiDB-lite"/>
    </source>
</evidence>
<feature type="compositionally biased region" description="Basic residues" evidence="1">
    <location>
        <begin position="57"/>
        <end position="67"/>
    </location>
</feature>
<dbReference type="EMBL" id="KN794884">
    <property type="protein sequence ID" value="KIH42604.1"/>
    <property type="molecule type" value="Genomic_DNA"/>
</dbReference>
<feature type="compositionally biased region" description="Basic residues" evidence="1">
    <location>
        <begin position="114"/>
        <end position="132"/>
    </location>
</feature>
<protein>
    <submittedName>
        <fullName evidence="2">Uncharacterized protein</fullName>
    </submittedName>
</protein>
<organism evidence="2 3">
    <name type="scientific">Ancylostoma duodenale</name>
    <dbReference type="NCBI Taxonomy" id="51022"/>
    <lineage>
        <taxon>Eukaryota</taxon>
        <taxon>Metazoa</taxon>
        <taxon>Ecdysozoa</taxon>
        <taxon>Nematoda</taxon>
        <taxon>Chromadorea</taxon>
        <taxon>Rhabditida</taxon>
        <taxon>Rhabditina</taxon>
        <taxon>Rhabditomorpha</taxon>
        <taxon>Strongyloidea</taxon>
        <taxon>Ancylostomatidae</taxon>
        <taxon>Ancylostomatinae</taxon>
        <taxon>Ancylostoma</taxon>
    </lineage>
</organism>
<feature type="compositionally biased region" description="Basic residues" evidence="1">
    <location>
        <begin position="96"/>
        <end position="107"/>
    </location>
</feature>
<feature type="compositionally biased region" description="Basic residues" evidence="1">
    <location>
        <begin position="32"/>
        <end position="44"/>
    </location>
</feature>
<dbReference type="Proteomes" id="UP000054047">
    <property type="component" value="Unassembled WGS sequence"/>
</dbReference>
<accession>A0A0C2F6I4</accession>
<feature type="non-terminal residue" evidence="2">
    <location>
        <position position="1"/>
    </location>
</feature>
<keyword evidence="3" id="KW-1185">Reference proteome</keyword>
<sequence>KRTCDEEEACQGKDVDEKKEPKVKTAAAKPKATMKKRVAKKSTGKAKAVAEVVNQQHAKRPLMRRGHVAQSHKGQYRSSIAPYGQSTNIRCSAAKTTKKSSATKKKATVVMKPRVQKKRGPAKSKAPRAKKT</sequence>
<dbReference type="AlphaFoldDB" id="A0A0C2F6I4"/>
<proteinExistence type="predicted"/>
<evidence type="ECO:0000313" key="2">
    <source>
        <dbReference type="EMBL" id="KIH42604.1"/>
    </source>
</evidence>
<name>A0A0C2F6I4_9BILA</name>
<evidence type="ECO:0000313" key="3">
    <source>
        <dbReference type="Proteomes" id="UP000054047"/>
    </source>
</evidence>
<gene>
    <name evidence="2" type="ORF">ANCDUO_27410</name>
</gene>
<feature type="compositionally biased region" description="Polar residues" evidence="1">
    <location>
        <begin position="72"/>
        <end position="90"/>
    </location>
</feature>
<feature type="region of interest" description="Disordered" evidence="1">
    <location>
        <begin position="21"/>
        <end position="132"/>
    </location>
</feature>
<reference evidence="2 3" key="1">
    <citation type="submission" date="2013-12" db="EMBL/GenBank/DDBJ databases">
        <title>Draft genome of the parsitic nematode Ancylostoma duodenale.</title>
        <authorList>
            <person name="Mitreva M."/>
        </authorList>
    </citation>
    <scope>NUCLEOTIDE SEQUENCE [LARGE SCALE GENOMIC DNA]</scope>
    <source>
        <strain evidence="2 3">Zhejiang</strain>
    </source>
</reference>